<dbReference type="PANTHER" id="PTHR43736:SF1">
    <property type="entry name" value="DIHYDRONEOPTERIN TRIPHOSPHATE DIPHOSPHATASE"/>
    <property type="match status" value="1"/>
</dbReference>
<dbReference type="STRING" id="709323.GCA_001047135_01629"/>
<dbReference type="AlphaFoldDB" id="A0A3F3H693"/>
<keyword evidence="2 3" id="KW-0378">Hydrolase</keyword>
<evidence type="ECO:0000256" key="2">
    <source>
        <dbReference type="ARBA" id="ARBA00022801"/>
    </source>
</evidence>
<dbReference type="Pfam" id="PF00293">
    <property type="entry name" value="NUDIX"/>
    <property type="match status" value="1"/>
</dbReference>
<evidence type="ECO:0000256" key="1">
    <source>
        <dbReference type="ARBA" id="ARBA00005582"/>
    </source>
</evidence>
<proteinExistence type="inferred from homology"/>
<comment type="similarity">
    <text evidence="1 3">Belongs to the Nudix hydrolase family.</text>
</comment>
<dbReference type="CDD" id="cd04686">
    <property type="entry name" value="NUDIX_Hydrolase"/>
    <property type="match status" value="1"/>
</dbReference>
<feature type="domain" description="Nudix hydrolase" evidence="4">
    <location>
        <begin position="6"/>
        <end position="149"/>
    </location>
</feature>
<gene>
    <name evidence="5" type="ORF">FTRO_0400010</name>
</gene>
<dbReference type="Gene3D" id="3.90.79.10">
    <property type="entry name" value="Nucleoside Triphosphate Pyrophosphohydrolase"/>
    <property type="match status" value="1"/>
</dbReference>
<dbReference type="SUPFAM" id="SSF55811">
    <property type="entry name" value="Nudix"/>
    <property type="match status" value="1"/>
</dbReference>
<dbReference type="InterPro" id="IPR015797">
    <property type="entry name" value="NUDIX_hydrolase-like_dom_sf"/>
</dbReference>
<dbReference type="PANTHER" id="PTHR43736">
    <property type="entry name" value="ADP-RIBOSE PYROPHOSPHATASE"/>
    <property type="match status" value="1"/>
</dbReference>
<protein>
    <submittedName>
        <fullName evidence="5">ADP-ribose pyrophosphatase</fullName>
    </submittedName>
</protein>
<dbReference type="Proteomes" id="UP000064514">
    <property type="component" value="Unassembled WGS sequence"/>
</dbReference>
<dbReference type="PROSITE" id="PS51462">
    <property type="entry name" value="NUDIX"/>
    <property type="match status" value="1"/>
</dbReference>
<dbReference type="EMBL" id="DF968117">
    <property type="protein sequence ID" value="GAP05077.1"/>
    <property type="molecule type" value="Genomic_DNA"/>
</dbReference>
<sequence length="169" mass="19504">MNKMRKYHRALGLYGIIYSKNKGLVVIKKNRGPYVNRLDLPGGSLEDGEELSAAIKREINEETGLVVLQSRQIGITSFKYPWDYLKFHFNQHIAVFYDIQKYSGNIEKIPLQFPGQDSLGSIFMPLEKLNETNSSPLVLKAKDYLQNNKRFDESDTVLLRWNVLNSESF</sequence>
<evidence type="ECO:0000313" key="5">
    <source>
        <dbReference type="EMBL" id="GAP05077.1"/>
    </source>
</evidence>
<organism evidence="5">
    <name type="scientific">Fructobacillus tropaeoli</name>
    <dbReference type="NCBI Taxonomy" id="709323"/>
    <lineage>
        <taxon>Bacteria</taxon>
        <taxon>Bacillati</taxon>
        <taxon>Bacillota</taxon>
        <taxon>Bacilli</taxon>
        <taxon>Lactobacillales</taxon>
        <taxon>Lactobacillaceae</taxon>
        <taxon>Fructobacillus</taxon>
    </lineage>
</organism>
<dbReference type="GO" id="GO:0016787">
    <property type="term" value="F:hydrolase activity"/>
    <property type="evidence" value="ECO:0007669"/>
    <property type="project" value="UniProtKB-KW"/>
</dbReference>
<evidence type="ECO:0000259" key="4">
    <source>
        <dbReference type="PROSITE" id="PS51462"/>
    </source>
</evidence>
<reference evidence="5" key="1">
    <citation type="journal article" date="2015" name="BMC Genomics">
        <title>Comparative genomics of Fructobacillus spp. and Leuconostoc spp. reveals niche-specific evolution of Fructobacillus spp.</title>
        <authorList>
            <person name="Endo A."/>
            <person name="Tanizawa Y."/>
            <person name="Tanaka N."/>
            <person name="Maeno S."/>
            <person name="Kumar H."/>
            <person name="Shiwa Y."/>
            <person name="Okada S."/>
            <person name="Yoshikawa H."/>
            <person name="Dicks L."/>
            <person name="Nakagawa J."/>
            <person name="Arita M."/>
        </authorList>
    </citation>
    <scope>NUCLEOTIDE SEQUENCE [LARGE SCALE GENOMIC DNA]</scope>
    <source>
        <strain evidence="5">F214-1</strain>
    </source>
</reference>
<dbReference type="PROSITE" id="PS00893">
    <property type="entry name" value="NUDIX_BOX"/>
    <property type="match status" value="1"/>
</dbReference>
<evidence type="ECO:0000256" key="3">
    <source>
        <dbReference type="RuleBase" id="RU003476"/>
    </source>
</evidence>
<dbReference type="InterPro" id="IPR000086">
    <property type="entry name" value="NUDIX_hydrolase_dom"/>
</dbReference>
<name>A0A3F3H693_9LACO</name>
<dbReference type="PRINTS" id="PR00502">
    <property type="entry name" value="NUDIXFAMILY"/>
</dbReference>
<dbReference type="InterPro" id="IPR020476">
    <property type="entry name" value="Nudix_hydrolase"/>
</dbReference>
<accession>A0A3F3H693</accession>
<dbReference type="InterPro" id="IPR020084">
    <property type="entry name" value="NUDIX_hydrolase_CS"/>
</dbReference>